<dbReference type="EMBL" id="JAVRRJ010000007">
    <property type="protein sequence ID" value="KAK5082819.1"/>
    <property type="molecule type" value="Genomic_DNA"/>
</dbReference>
<protein>
    <submittedName>
        <fullName evidence="1">Uncharacterized protein</fullName>
    </submittedName>
</protein>
<name>A0AAN7Y510_9EURO</name>
<dbReference type="GO" id="GO:0019171">
    <property type="term" value="F:(3R)-hydroxyacyl-[acyl-carrier-protein] dehydratase activity"/>
    <property type="evidence" value="ECO:0007669"/>
    <property type="project" value="TreeGrafter"/>
</dbReference>
<dbReference type="GO" id="GO:0005739">
    <property type="term" value="C:mitochondrion"/>
    <property type="evidence" value="ECO:0007669"/>
    <property type="project" value="TreeGrafter"/>
</dbReference>
<keyword evidence="2" id="KW-1185">Reference proteome</keyword>
<proteinExistence type="predicted"/>
<dbReference type="InterPro" id="IPR052741">
    <property type="entry name" value="Mitochondrial_HTD2"/>
</dbReference>
<sequence>MSCEAKTIKKTGESMLVVGVEKEFRDSQDNLCVLDKRNWVFREALDPSKQAKIPEKPAELTQSQLADQAKDMVVREFNRDQVQLFRIIHYDLPWARDVEGHRNVVVHGPLNQISILDFWRDEMVKQGKHEDGVVYPKELFYRATSPVYAGEPYRILMPKPLPEQQEADVQVMSNDGTICMKATVHNS</sequence>
<organism evidence="1 2">
    <name type="scientific">Lithohypha guttulata</name>
    <dbReference type="NCBI Taxonomy" id="1690604"/>
    <lineage>
        <taxon>Eukaryota</taxon>
        <taxon>Fungi</taxon>
        <taxon>Dikarya</taxon>
        <taxon>Ascomycota</taxon>
        <taxon>Pezizomycotina</taxon>
        <taxon>Eurotiomycetes</taxon>
        <taxon>Chaetothyriomycetidae</taxon>
        <taxon>Chaetothyriales</taxon>
        <taxon>Trichomeriaceae</taxon>
        <taxon>Lithohypha</taxon>
    </lineage>
</organism>
<dbReference type="PANTHER" id="PTHR28152">
    <property type="entry name" value="HYDROXYACYL-THIOESTER DEHYDRATASE TYPE 2, MITOCHONDRIAL"/>
    <property type="match status" value="1"/>
</dbReference>
<dbReference type="Proteomes" id="UP001309876">
    <property type="component" value="Unassembled WGS sequence"/>
</dbReference>
<reference evidence="1 2" key="1">
    <citation type="submission" date="2023-08" db="EMBL/GenBank/DDBJ databases">
        <title>Black Yeasts Isolated from many extreme environments.</title>
        <authorList>
            <person name="Coleine C."/>
            <person name="Stajich J.E."/>
            <person name="Selbmann L."/>
        </authorList>
    </citation>
    <scope>NUCLEOTIDE SEQUENCE [LARGE SCALE GENOMIC DNA]</scope>
    <source>
        <strain evidence="1 2">CCFEE 5910</strain>
    </source>
</reference>
<dbReference type="PANTHER" id="PTHR28152:SF2">
    <property type="entry name" value="N-TERMINAL OF MAOC-LIKE DEHYDRATASE DOMAIN-CONTAINING PROTEIN"/>
    <property type="match status" value="1"/>
</dbReference>
<accession>A0AAN7Y510</accession>
<evidence type="ECO:0000313" key="2">
    <source>
        <dbReference type="Proteomes" id="UP001309876"/>
    </source>
</evidence>
<comment type="caution">
    <text evidence="1">The sequence shown here is derived from an EMBL/GenBank/DDBJ whole genome shotgun (WGS) entry which is preliminary data.</text>
</comment>
<gene>
    <name evidence="1" type="ORF">LTR05_006700</name>
</gene>
<dbReference type="AlphaFoldDB" id="A0AAN7Y510"/>
<evidence type="ECO:0000313" key="1">
    <source>
        <dbReference type="EMBL" id="KAK5082819.1"/>
    </source>
</evidence>